<sequence length="385" mass="41093">MARSDNISGIQTLFQPITAGDITFPNRVWMAPLTRSRSAADGNEQTALHALYYAQRAGAGLIVSEATQISQQGQGYAWTPGIHSDAQVDSWKLVTDAVHDAGGRIFCQLWHVGAVSHPVFQPGGKAPVSSSAWTPKGEAFVGDLLPDGPTVPHEEARALTRDEIDSVIEDYRHAARHAAKAGFDGVELHAANGYLIDQFMRSGVNSRTDEFGGSLENRLRLLGMVIEALSEELPAGRIGVRLTPIGGAGGSHDEKPEETYPAAAKLLSGRGLAYLHVVRATDHGGADGERSDGDAILKDMRANFDGAFIANGNLSPEDAIRWIAEDRADAVAFGRQFISNPDLPARIAQGGPYNEPDYDTFYGGGAHGYVDYPALGAVNDPLPVK</sequence>
<evidence type="ECO:0000313" key="5">
    <source>
        <dbReference type="EMBL" id="KLI65189.1"/>
    </source>
</evidence>
<dbReference type="Pfam" id="PF00724">
    <property type="entry name" value="Oxidored_FMN"/>
    <property type="match status" value="1"/>
</dbReference>
<keyword evidence="3" id="KW-0560">Oxidoreductase</keyword>
<dbReference type="PATRIC" id="fig|874156.12.peg.633"/>
<evidence type="ECO:0000259" key="4">
    <source>
        <dbReference type="Pfam" id="PF00724"/>
    </source>
</evidence>
<reference evidence="5 6" key="1">
    <citation type="submission" date="2015-04" db="EMBL/GenBank/DDBJ databases">
        <title>The draft genome sequence of Erythrobacter marinus HWDM-33.</title>
        <authorList>
            <person name="Zhuang L."/>
            <person name="Liu Y."/>
            <person name="Shao Z."/>
        </authorList>
    </citation>
    <scope>NUCLEOTIDE SEQUENCE [LARGE SCALE GENOMIC DNA]</scope>
    <source>
        <strain evidence="5 6">HWDM-33</strain>
    </source>
</reference>
<evidence type="ECO:0000256" key="1">
    <source>
        <dbReference type="ARBA" id="ARBA00001917"/>
    </source>
</evidence>
<protein>
    <submittedName>
        <fullName evidence="5">NADH:flavin oxidoreductase</fullName>
    </submittedName>
</protein>
<proteinExistence type="inferred from homology"/>
<dbReference type="GO" id="GO:0005829">
    <property type="term" value="C:cytosol"/>
    <property type="evidence" value="ECO:0007669"/>
    <property type="project" value="UniProtKB-ARBA"/>
</dbReference>
<evidence type="ECO:0000256" key="2">
    <source>
        <dbReference type="ARBA" id="ARBA00005979"/>
    </source>
</evidence>
<evidence type="ECO:0000256" key="3">
    <source>
        <dbReference type="ARBA" id="ARBA00023002"/>
    </source>
</evidence>
<gene>
    <name evidence="5" type="ORF">AAV99_03035</name>
</gene>
<dbReference type="SUPFAM" id="SSF51395">
    <property type="entry name" value="FMN-linked oxidoreductases"/>
    <property type="match status" value="1"/>
</dbReference>
<dbReference type="Gene3D" id="3.20.20.70">
    <property type="entry name" value="Aldolase class I"/>
    <property type="match status" value="1"/>
</dbReference>
<dbReference type="OrthoDB" id="9804454at2"/>
<dbReference type="Proteomes" id="UP000053455">
    <property type="component" value="Unassembled WGS sequence"/>
</dbReference>
<comment type="cofactor">
    <cofactor evidence="1">
        <name>FMN</name>
        <dbReference type="ChEBI" id="CHEBI:58210"/>
    </cofactor>
</comment>
<accession>A0A0H0XS54</accession>
<comment type="caution">
    <text evidence="5">The sequence shown here is derived from an EMBL/GenBank/DDBJ whole genome shotgun (WGS) entry which is preliminary data.</text>
</comment>
<dbReference type="GO" id="GO:0016628">
    <property type="term" value="F:oxidoreductase activity, acting on the CH-CH group of donors, NAD or NADP as acceptor"/>
    <property type="evidence" value="ECO:0007669"/>
    <property type="project" value="UniProtKB-ARBA"/>
</dbReference>
<keyword evidence="6" id="KW-1185">Reference proteome</keyword>
<comment type="similarity">
    <text evidence="2">Belongs to the NADH:flavin oxidoreductase/NADH oxidase family.</text>
</comment>
<dbReference type="EMBL" id="LBHU01000001">
    <property type="protein sequence ID" value="KLI65189.1"/>
    <property type="molecule type" value="Genomic_DNA"/>
</dbReference>
<name>A0A0H0XS54_9SPHN</name>
<dbReference type="RefSeq" id="WP_047093094.1">
    <property type="nucleotide sequence ID" value="NZ_LDCP01000001.1"/>
</dbReference>
<dbReference type="PANTHER" id="PTHR22893:SF91">
    <property type="entry name" value="NADPH DEHYDROGENASE 2-RELATED"/>
    <property type="match status" value="1"/>
</dbReference>
<dbReference type="PANTHER" id="PTHR22893">
    <property type="entry name" value="NADH OXIDOREDUCTASE-RELATED"/>
    <property type="match status" value="1"/>
</dbReference>
<feature type="domain" description="NADH:flavin oxidoreductase/NADH oxidase N-terminal" evidence="4">
    <location>
        <begin position="13"/>
        <end position="352"/>
    </location>
</feature>
<evidence type="ECO:0000313" key="6">
    <source>
        <dbReference type="Proteomes" id="UP000053455"/>
    </source>
</evidence>
<dbReference type="InterPro" id="IPR013785">
    <property type="entry name" value="Aldolase_TIM"/>
</dbReference>
<dbReference type="CDD" id="cd02933">
    <property type="entry name" value="OYE_like_FMN"/>
    <property type="match status" value="1"/>
</dbReference>
<dbReference type="GO" id="GO:0010181">
    <property type="term" value="F:FMN binding"/>
    <property type="evidence" value="ECO:0007669"/>
    <property type="project" value="InterPro"/>
</dbReference>
<dbReference type="STRING" id="874156.GCA_001021555_00671"/>
<dbReference type="InterPro" id="IPR001155">
    <property type="entry name" value="OxRdtase_FMN_N"/>
</dbReference>
<dbReference type="AlphaFoldDB" id="A0A0H0XS54"/>
<organism evidence="5 6">
    <name type="scientific">Aurantiacibacter marinus</name>
    <dbReference type="NCBI Taxonomy" id="874156"/>
    <lineage>
        <taxon>Bacteria</taxon>
        <taxon>Pseudomonadati</taxon>
        <taxon>Pseudomonadota</taxon>
        <taxon>Alphaproteobacteria</taxon>
        <taxon>Sphingomonadales</taxon>
        <taxon>Erythrobacteraceae</taxon>
        <taxon>Aurantiacibacter</taxon>
    </lineage>
</organism>
<dbReference type="InterPro" id="IPR045247">
    <property type="entry name" value="Oye-like"/>
</dbReference>
<dbReference type="FunFam" id="3.20.20.70:FF:000059">
    <property type="entry name" value="N-ethylmaleimide reductase, FMN-linked"/>
    <property type="match status" value="1"/>
</dbReference>